<feature type="chain" id="PRO_5020898346" description="Peptidase S74 domain-containing protein" evidence="2">
    <location>
        <begin position="22"/>
        <end position="429"/>
    </location>
</feature>
<evidence type="ECO:0000313" key="3">
    <source>
        <dbReference type="EMBL" id="RXK85952.1"/>
    </source>
</evidence>
<keyword evidence="4" id="KW-1185">Reference proteome</keyword>
<protein>
    <recommendedName>
        <fullName evidence="5">Peptidase S74 domain-containing protein</fullName>
    </recommendedName>
</protein>
<reference evidence="3 4" key="1">
    <citation type="submission" date="2019-01" db="EMBL/GenBank/DDBJ databases">
        <title>Filimonas sp. strain TTM-71.</title>
        <authorList>
            <person name="Chen W.-M."/>
        </authorList>
    </citation>
    <scope>NUCLEOTIDE SEQUENCE [LARGE SCALE GENOMIC DNA]</scope>
    <source>
        <strain evidence="3 4">TTM-71</strain>
    </source>
</reference>
<name>A0A4Q1D9A0_9BACT</name>
<dbReference type="EMBL" id="SDHZ01000001">
    <property type="protein sequence ID" value="RXK85952.1"/>
    <property type="molecule type" value="Genomic_DNA"/>
</dbReference>
<evidence type="ECO:0000313" key="4">
    <source>
        <dbReference type="Proteomes" id="UP000290545"/>
    </source>
</evidence>
<evidence type="ECO:0000256" key="2">
    <source>
        <dbReference type="SAM" id="SignalP"/>
    </source>
</evidence>
<dbReference type="AlphaFoldDB" id="A0A4Q1D9A0"/>
<evidence type="ECO:0008006" key="5">
    <source>
        <dbReference type="Google" id="ProtNLM"/>
    </source>
</evidence>
<keyword evidence="2" id="KW-0732">Signal</keyword>
<keyword evidence="1" id="KW-0175">Coiled coil</keyword>
<dbReference type="Proteomes" id="UP000290545">
    <property type="component" value="Unassembled WGS sequence"/>
</dbReference>
<dbReference type="OrthoDB" id="9808753at2"/>
<accession>A0A4Q1D9A0</accession>
<proteinExistence type="predicted"/>
<feature type="signal peptide" evidence="2">
    <location>
        <begin position="1"/>
        <end position="21"/>
    </location>
</feature>
<dbReference type="RefSeq" id="WP_129001703.1">
    <property type="nucleotide sequence ID" value="NZ_SDHZ01000001.1"/>
</dbReference>
<organism evidence="3 4">
    <name type="scientific">Filimonas effusa</name>
    <dbReference type="NCBI Taxonomy" id="2508721"/>
    <lineage>
        <taxon>Bacteria</taxon>
        <taxon>Pseudomonadati</taxon>
        <taxon>Bacteroidota</taxon>
        <taxon>Chitinophagia</taxon>
        <taxon>Chitinophagales</taxon>
        <taxon>Chitinophagaceae</taxon>
        <taxon>Filimonas</taxon>
    </lineage>
</organism>
<feature type="coiled-coil region" evidence="1">
    <location>
        <begin position="401"/>
        <end position="428"/>
    </location>
</feature>
<evidence type="ECO:0000256" key="1">
    <source>
        <dbReference type="SAM" id="Coils"/>
    </source>
</evidence>
<sequence length="429" mass="46758">MKRFYLALPVCFISLATFSQTQLHTEKINISGPSGNVKLHISGNDASYTGADLLIRRYGTNIGVGKGAAIQLEDSSATLNSHIIQGSAAGIQFFNGLAETGSWTEHMRITMDGNVGIGTISPAHKLDVNGDARFSGNIRSVLSTAEGGALFLDNNSKSGSDAATWAIYNMTGGWYGNALQFWRYRADNKEGMPALKLWDDGNAEFLGGIISAGQTVAHAGFVSGTSNAEGFHMSHNGAFISGWNSTNTVRTGYLQFIAGSDVRLDAENGARLSFRTNGHERMKIEENGNIGIGTEASSYKLAVDGTIGARKIKITQEAWPDYVFDSSYQLPSLTHVETFIKANKHLPEVPPATEVKTNGLDLGDNQAILLKKIEELTLYIIQQNKQINDQNTQIIQQNKQVAQQNAQIIRQTEEMNQVKRRLAELESRL</sequence>
<gene>
    <name evidence="3" type="ORF">ESB13_03845</name>
</gene>
<comment type="caution">
    <text evidence="3">The sequence shown here is derived from an EMBL/GenBank/DDBJ whole genome shotgun (WGS) entry which is preliminary data.</text>
</comment>